<dbReference type="Pfam" id="PF07584">
    <property type="entry name" value="BatA"/>
    <property type="match status" value="1"/>
</dbReference>
<dbReference type="OrthoDB" id="6206554at2"/>
<organism evidence="7 8">
    <name type="scientific">Cnuella takakiae</name>
    <dbReference type="NCBI Taxonomy" id="1302690"/>
    <lineage>
        <taxon>Bacteria</taxon>
        <taxon>Pseudomonadati</taxon>
        <taxon>Bacteroidota</taxon>
        <taxon>Chitinophagia</taxon>
        <taxon>Chitinophagales</taxon>
        <taxon>Chitinophagaceae</taxon>
        <taxon>Cnuella</taxon>
    </lineage>
</organism>
<sequence>MFPFSFQYPQLLWLLAAVPLLVLLYAIQGWRRRRAVRQMGDPKLVNQLLAGASPGRKTLQFALYTLSYALGVIAVANPRQPEQGTIDVRKGIDVVLALDVSNSMLAQEGGRSRLQLARQLMQDLVVRIPDDRVGLVLFAGNAYVQMPLTFDRGAAELFIATATPAAIKAQGTAISDALQKAANSFDAESERFQTIVLITDGETHDEGALEKAQELAEAGIVINTVGIGSPTGTSLIDTATGAARRDITGNVIITKLNEALLQQIAALSKGQYQHLTAGAADVSGVLVNRFRQMEQRGIGDTSQVSYKTLYAWFALPMALLLALAFFIPTRKNGKL</sequence>
<keyword evidence="2 5" id="KW-0812">Transmembrane</keyword>
<dbReference type="STRING" id="1302690.BUE76_20015"/>
<protein>
    <submittedName>
        <fullName evidence="7">Ca-activated chloride channel family protein</fullName>
    </submittedName>
</protein>
<accession>A0A1M5DQE4</accession>
<evidence type="ECO:0000313" key="7">
    <source>
        <dbReference type="EMBL" id="SHF69012.1"/>
    </source>
</evidence>
<keyword evidence="1" id="KW-1003">Cell membrane</keyword>
<dbReference type="Pfam" id="PF00092">
    <property type="entry name" value="VWA"/>
    <property type="match status" value="1"/>
</dbReference>
<dbReference type="Gene3D" id="3.40.50.410">
    <property type="entry name" value="von Willebrand factor, type A domain"/>
    <property type="match status" value="1"/>
</dbReference>
<dbReference type="InterPro" id="IPR002035">
    <property type="entry name" value="VWF_A"/>
</dbReference>
<keyword evidence="3 5" id="KW-1133">Transmembrane helix</keyword>
<dbReference type="Proteomes" id="UP000184368">
    <property type="component" value="Unassembled WGS sequence"/>
</dbReference>
<dbReference type="InterPro" id="IPR024163">
    <property type="entry name" value="Aerotolerance_reg_N"/>
</dbReference>
<dbReference type="InterPro" id="IPR050768">
    <property type="entry name" value="UPF0353/GerABKA_families"/>
</dbReference>
<dbReference type="SUPFAM" id="SSF53300">
    <property type="entry name" value="vWA-like"/>
    <property type="match status" value="1"/>
</dbReference>
<dbReference type="PANTHER" id="PTHR22550">
    <property type="entry name" value="SPORE GERMINATION PROTEIN"/>
    <property type="match status" value="1"/>
</dbReference>
<dbReference type="RefSeq" id="WP_073044524.1">
    <property type="nucleotide sequence ID" value="NZ_FQUO01000011.1"/>
</dbReference>
<dbReference type="AlphaFoldDB" id="A0A1M5DQE4"/>
<dbReference type="PROSITE" id="PS50234">
    <property type="entry name" value="VWFA"/>
    <property type="match status" value="1"/>
</dbReference>
<evidence type="ECO:0000256" key="5">
    <source>
        <dbReference type="SAM" id="Phobius"/>
    </source>
</evidence>
<evidence type="ECO:0000256" key="3">
    <source>
        <dbReference type="ARBA" id="ARBA00022989"/>
    </source>
</evidence>
<evidence type="ECO:0000256" key="2">
    <source>
        <dbReference type="ARBA" id="ARBA00022692"/>
    </source>
</evidence>
<gene>
    <name evidence="7" type="ORF">SAMN05444008_11135</name>
</gene>
<reference evidence="7 8" key="1">
    <citation type="submission" date="2016-11" db="EMBL/GenBank/DDBJ databases">
        <authorList>
            <person name="Jaros S."/>
            <person name="Januszkiewicz K."/>
            <person name="Wedrychowicz H."/>
        </authorList>
    </citation>
    <scope>NUCLEOTIDE SEQUENCE [LARGE SCALE GENOMIC DNA]</scope>
    <source>
        <strain evidence="7 8">DSM 26897</strain>
    </source>
</reference>
<dbReference type="SMART" id="SM00327">
    <property type="entry name" value="VWA"/>
    <property type="match status" value="1"/>
</dbReference>
<dbReference type="PANTHER" id="PTHR22550:SF5">
    <property type="entry name" value="LEUCINE ZIPPER PROTEIN 4"/>
    <property type="match status" value="1"/>
</dbReference>
<feature type="domain" description="VWFA" evidence="6">
    <location>
        <begin position="93"/>
        <end position="264"/>
    </location>
</feature>
<feature type="transmembrane region" description="Helical" evidence="5">
    <location>
        <begin position="309"/>
        <end position="327"/>
    </location>
</feature>
<evidence type="ECO:0000256" key="1">
    <source>
        <dbReference type="ARBA" id="ARBA00022475"/>
    </source>
</evidence>
<evidence type="ECO:0000259" key="6">
    <source>
        <dbReference type="PROSITE" id="PS50234"/>
    </source>
</evidence>
<evidence type="ECO:0000313" key="8">
    <source>
        <dbReference type="Proteomes" id="UP000184368"/>
    </source>
</evidence>
<name>A0A1M5DQE4_9BACT</name>
<keyword evidence="4 5" id="KW-0472">Membrane</keyword>
<dbReference type="EMBL" id="FQUO01000011">
    <property type="protein sequence ID" value="SHF69012.1"/>
    <property type="molecule type" value="Genomic_DNA"/>
</dbReference>
<dbReference type="InterPro" id="IPR036465">
    <property type="entry name" value="vWFA_dom_sf"/>
</dbReference>
<keyword evidence="8" id="KW-1185">Reference proteome</keyword>
<evidence type="ECO:0000256" key="4">
    <source>
        <dbReference type="ARBA" id="ARBA00023136"/>
    </source>
</evidence>
<proteinExistence type="predicted"/>